<dbReference type="OrthoDB" id="428260at2759"/>
<dbReference type="InterPro" id="IPR012338">
    <property type="entry name" value="Beta-lactam/transpept-like"/>
</dbReference>
<sequence>MVLRHKYSHDDNKYFKTTAMHSEHQKPLKRELQDLNEEDLKILKEEYNTYAFLVMKKDKIVIEKYFDDTTAKSTFNPFSATKTIVSILFGIALDKQYITSIDDKVDKYFPTSGLANSTLKDVLRMESGLGLPYPHWLLTFGRDYFASNLTQRAEGLKPQYESGKYWVYSNMNTQTISQVIERATHLKLSQFAQEHLWKYISTADAEWCMDESDNVKAYCCFYMTSEDFLRLGKLVLDKGSFNNNQIISTEYLSKVFVADGTAQILVHNSSNIKNEWYGLQGWRMSIDNHEVKYFSGIGGQLVIIIEDLDLVISRFGFDKSVNLRRTVEPLVRRLVYVAEHYL</sequence>
<dbReference type="Gene3D" id="3.40.710.10">
    <property type="entry name" value="DD-peptidase/beta-lactamase superfamily"/>
    <property type="match status" value="1"/>
</dbReference>
<organism evidence="2 3">
    <name type="scientific">Entamoeba invadens IP1</name>
    <dbReference type="NCBI Taxonomy" id="370355"/>
    <lineage>
        <taxon>Eukaryota</taxon>
        <taxon>Amoebozoa</taxon>
        <taxon>Evosea</taxon>
        <taxon>Archamoebae</taxon>
        <taxon>Mastigamoebida</taxon>
        <taxon>Entamoebidae</taxon>
        <taxon>Entamoeba</taxon>
    </lineage>
</organism>
<dbReference type="SUPFAM" id="SSF56601">
    <property type="entry name" value="beta-lactamase/transpeptidase-like"/>
    <property type="match status" value="1"/>
</dbReference>
<keyword evidence="3" id="KW-1185">Reference proteome</keyword>
<dbReference type="GeneID" id="14888555"/>
<reference evidence="2 3" key="1">
    <citation type="submission" date="2012-10" db="EMBL/GenBank/DDBJ databases">
        <authorList>
            <person name="Zafar N."/>
            <person name="Inman J."/>
            <person name="Hall N."/>
            <person name="Lorenzi H."/>
            <person name="Caler E."/>
        </authorList>
    </citation>
    <scope>NUCLEOTIDE SEQUENCE [LARGE SCALE GENOMIC DNA]</scope>
    <source>
        <strain evidence="2 3">IP1</strain>
    </source>
</reference>
<feature type="domain" description="Beta-lactamase-related" evidence="1">
    <location>
        <begin position="50"/>
        <end position="208"/>
    </location>
</feature>
<accession>A0A0A1U5Q9</accession>
<dbReference type="InterPro" id="IPR050789">
    <property type="entry name" value="Diverse_Enzym_Activities"/>
</dbReference>
<dbReference type="KEGG" id="eiv:EIN_525850"/>
<dbReference type="InterPro" id="IPR001466">
    <property type="entry name" value="Beta-lactam-related"/>
</dbReference>
<gene>
    <name evidence="2" type="ORF">EIN_525850</name>
</gene>
<name>A0A0A1U5Q9_ENTIV</name>
<evidence type="ECO:0000313" key="2">
    <source>
        <dbReference type="EMBL" id="ELP89590.1"/>
    </source>
</evidence>
<dbReference type="RefSeq" id="XP_004256361.1">
    <property type="nucleotide sequence ID" value="XM_004256313.1"/>
</dbReference>
<proteinExistence type="predicted"/>
<evidence type="ECO:0000259" key="1">
    <source>
        <dbReference type="Pfam" id="PF00144"/>
    </source>
</evidence>
<dbReference type="EMBL" id="KB206604">
    <property type="protein sequence ID" value="ELP89590.1"/>
    <property type="molecule type" value="Genomic_DNA"/>
</dbReference>
<evidence type="ECO:0000313" key="3">
    <source>
        <dbReference type="Proteomes" id="UP000014680"/>
    </source>
</evidence>
<dbReference type="AlphaFoldDB" id="A0A0A1U5Q9"/>
<dbReference type="Proteomes" id="UP000014680">
    <property type="component" value="Unassembled WGS sequence"/>
</dbReference>
<protein>
    <recommendedName>
        <fullName evidence="1">Beta-lactamase-related domain-containing protein</fullName>
    </recommendedName>
</protein>
<dbReference type="Pfam" id="PF00144">
    <property type="entry name" value="Beta-lactamase"/>
    <property type="match status" value="1"/>
</dbReference>
<dbReference type="PANTHER" id="PTHR43283:SF7">
    <property type="entry name" value="BETA-LACTAMASE-RELATED DOMAIN-CONTAINING PROTEIN"/>
    <property type="match status" value="1"/>
</dbReference>
<dbReference type="PANTHER" id="PTHR43283">
    <property type="entry name" value="BETA-LACTAMASE-RELATED"/>
    <property type="match status" value="1"/>
</dbReference>
<dbReference type="VEuPathDB" id="AmoebaDB:EIN_525850"/>